<dbReference type="AlphaFoldDB" id="A0A9P4LNJ7"/>
<gene>
    <name evidence="2" type="ORF">EK21DRAFT_87484</name>
</gene>
<name>A0A9P4LNJ7_9PLEO</name>
<sequence>MYRITTSVPRTPRILSARALPQIRKSSGSPASGGIPLDHFTKTGEKEQDPAKVNTRSYEYSQSGGDDMVAGQSSASYDHASNNPAVSKTTAGKGNAVNPLEFSPASPDLSKTLQDTIVSQSEERDASQHTGQGISRKAKTVKKTKLDFKE</sequence>
<protein>
    <submittedName>
        <fullName evidence="2">Uncharacterized protein</fullName>
    </submittedName>
</protein>
<organism evidence="2 3">
    <name type="scientific">Setomelanomma holmii</name>
    <dbReference type="NCBI Taxonomy" id="210430"/>
    <lineage>
        <taxon>Eukaryota</taxon>
        <taxon>Fungi</taxon>
        <taxon>Dikarya</taxon>
        <taxon>Ascomycota</taxon>
        <taxon>Pezizomycotina</taxon>
        <taxon>Dothideomycetes</taxon>
        <taxon>Pleosporomycetidae</taxon>
        <taxon>Pleosporales</taxon>
        <taxon>Pleosporineae</taxon>
        <taxon>Phaeosphaeriaceae</taxon>
        <taxon>Setomelanomma</taxon>
    </lineage>
</organism>
<dbReference type="PANTHER" id="PTHR42090:SF1">
    <property type="match status" value="1"/>
</dbReference>
<accession>A0A9P4LNJ7</accession>
<proteinExistence type="predicted"/>
<feature type="compositionally biased region" description="Polar residues" evidence="1">
    <location>
        <begin position="109"/>
        <end position="120"/>
    </location>
</feature>
<dbReference type="EMBL" id="ML978175">
    <property type="protein sequence ID" value="KAF2032103.1"/>
    <property type="molecule type" value="Genomic_DNA"/>
</dbReference>
<evidence type="ECO:0000256" key="1">
    <source>
        <dbReference type="SAM" id="MobiDB-lite"/>
    </source>
</evidence>
<reference evidence="2" key="1">
    <citation type="journal article" date="2020" name="Stud. Mycol.">
        <title>101 Dothideomycetes genomes: a test case for predicting lifestyles and emergence of pathogens.</title>
        <authorList>
            <person name="Haridas S."/>
            <person name="Albert R."/>
            <person name="Binder M."/>
            <person name="Bloem J."/>
            <person name="Labutti K."/>
            <person name="Salamov A."/>
            <person name="Andreopoulos B."/>
            <person name="Baker S."/>
            <person name="Barry K."/>
            <person name="Bills G."/>
            <person name="Bluhm B."/>
            <person name="Cannon C."/>
            <person name="Castanera R."/>
            <person name="Culley D."/>
            <person name="Daum C."/>
            <person name="Ezra D."/>
            <person name="Gonzalez J."/>
            <person name="Henrissat B."/>
            <person name="Kuo A."/>
            <person name="Liang C."/>
            <person name="Lipzen A."/>
            <person name="Lutzoni F."/>
            <person name="Magnuson J."/>
            <person name="Mondo S."/>
            <person name="Nolan M."/>
            <person name="Ohm R."/>
            <person name="Pangilinan J."/>
            <person name="Park H.-J."/>
            <person name="Ramirez L."/>
            <person name="Alfaro M."/>
            <person name="Sun H."/>
            <person name="Tritt A."/>
            <person name="Yoshinaga Y."/>
            <person name="Zwiers L.-H."/>
            <person name="Turgeon B."/>
            <person name="Goodwin S."/>
            <person name="Spatafora J."/>
            <person name="Crous P."/>
            <person name="Grigoriev I."/>
        </authorList>
    </citation>
    <scope>NUCLEOTIDE SEQUENCE</scope>
    <source>
        <strain evidence="2">CBS 110217</strain>
    </source>
</reference>
<evidence type="ECO:0000313" key="3">
    <source>
        <dbReference type="Proteomes" id="UP000799777"/>
    </source>
</evidence>
<feature type="compositionally biased region" description="Basic and acidic residues" evidence="1">
    <location>
        <begin position="39"/>
        <end position="50"/>
    </location>
</feature>
<comment type="caution">
    <text evidence="2">The sequence shown here is derived from an EMBL/GenBank/DDBJ whole genome shotgun (WGS) entry which is preliminary data.</text>
</comment>
<keyword evidence="3" id="KW-1185">Reference proteome</keyword>
<dbReference type="PANTHER" id="PTHR42090">
    <property type="match status" value="1"/>
</dbReference>
<feature type="region of interest" description="Disordered" evidence="1">
    <location>
        <begin position="1"/>
        <end position="150"/>
    </location>
</feature>
<evidence type="ECO:0000313" key="2">
    <source>
        <dbReference type="EMBL" id="KAF2032103.1"/>
    </source>
</evidence>
<dbReference type="Proteomes" id="UP000799777">
    <property type="component" value="Unassembled WGS sequence"/>
</dbReference>
<dbReference type="OrthoDB" id="4220319at2759"/>
<feature type="compositionally biased region" description="Polar residues" evidence="1">
    <location>
        <begin position="54"/>
        <end position="64"/>
    </location>
</feature>
<feature type="compositionally biased region" description="Polar residues" evidence="1">
    <location>
        <begin position="71"/>
        <end position="92"/>
    </location>
</feature>